<sequence length="1033" mass="119931">MQANLIGRFIKNKKAILVLASTFAGLILFATSVGISLTIKYNGSHPRAKVNEFAQKISFVSFKPEQISKNSNFWKIKEKLFSGDQLKKEINLEEYLQFYIFDKNSNDLVKFSKDSNPFSIEFEFSDLKFDDLNQNFNLKFRVRQKQKNNQYAYSDFFSQPITFYESNKFLKADFNFVLQKMFRQINENILNIGNFTTNFSDQTSKKKLKKLYRAIDFAQEVNKIENPNEVEVKINEILPELSNLILQARESKDNKIGKTENPIFSLKFIKNKTNNQFVNLQDNIPTMYLEAKLTDQAAKMLGDIGQNFSEKIFEIRFETKDKKSLFFNVENFFQNIKLKPLKFNTEEKDGKLIITKLNPFDIFSKIKSGILSANTNQNYIKGVINSLLEEDLALDFGPTSKLIPQNQNGISFEIIQQNAKLKNENDNYIIEIPYKIFLRESLFKPGSQKIIYEKELFLSIGGFGISNKNGQNLIIPGSQKALIYRKNSLFNDEESPENKFISTFGQPVISNNPLKKEEIDNLLLQQDYKGLERQLNSLSRYSFNFDNFEAKVRAWSGKTYLPSLTEIANFRLNQQKIDINSQNQEQKIELKTLHSQSFFINPSDVTAFFADLIQKKPSQIANSFFLIAKAFGLLNQNRTASQIFDNLDGENIFETSSKIHFDNKTTNILSFNNHFANFYNQGFFSSLFLPKSIKDKFNNLKSKSISDVISILEDQELFKETARKSTRQQIEESLKSSVKFTTLADLLLAFYYKASQLDNFLGWTKLDTNLDYQIVFQKENEISKARYDSEIQKLKKPELNSLEKQENLNKISEIQPESKNLDSDNNIKKSINANLEKDNTYNANVDNEYLTLNFYYIIGDSSQKKFFFQSPIQKILINFSTQKIDENSKIQEKFDKVVESVPADLLNYSVSEENFKKIKEKLTNKHSPEPKNNDNNNDLDLYFKETSINIDKISSYFKEQFPKEETKFLLEPSFENSLNTDKLTFLISFYLNKKDKNPKDLKADNKNDENSQINPIIARQKLKIIITKNSKNK</sequence>
<dbReference type="InterPro" id="IPR054789">
    <property type="entry name" value="P97_adhes_N"/>
</dbReference>
<dbReference type="EMBL" id="CP022714">
    <property type="protein sequence ID" value="ASU14436.1"/>
    <property type="molecule type" value="Genomic_DNA"/>
</dbReference>
<dbReference type="AlphaFoldDB" id="A0A223MAF5"/>
<gene>
    <name evidence="1" type="ORF">CIB43_00540</name>
</gene>
<accession>A0A223MAF5</accession>
<protein>
    <submittedName>
        <fullName evidence="1">Uncharacterized protein</fullName>
    </submittedName>
</protein>
<dbReference type="Proteomes" id="UP000215452">
    <property type="component" value="Chromosome"/>
</dbReference>
<reference evidence="1 2" key="1">
    <citation type="submission" date="2017-08" db="EMBL/GenBank/DDBJ databases">
        <title>The complete genome sequence of a Mycoplasma hyopneumoniae isolate in Korea.</title>
        <authorList>
            <person name="Han J."/>
            <person name="Lee N."/>
        </authorList>
    </citation>
    <scope>NUCLEOTIDE SEQUENCE [LARGE SCALE GENOMIC DNA]</scope>
    <source>
        <strain evidence="1 2">KM014</strain>
    </source>
</reference>
<organism evidence="1 2">
    <name type="scientific">Mesomycoplasma hyopneumoniae</name>
    <name type="common">Mycoplasma hyopneumoniae</name>
    <dbReference type="NCBI Taxonomy" id="2099"/>
    <lineage>
        <taxon>Bacteria</taxon>
        <taxon>Bacillati</taxon>
        <taxon>Mycoplasmatota</taxon>
        <taxon>Mycoplasmoidales</taxon>
        <taxon>Metamycoplasmataceae</taxon>
        <taxon>Mesomycoplasma</taxon>
    </lineage>
</organism>
<name>A0A223MAF5_MESHO</name>
<evidence type="ECO:0000313" key="2">
    <source>
        <dbReference type="Proteomes" id="UP000215452"/>
    </source>
</evidence>
<proteinExistence type="predicted"/>
<evidence type="ECO:0000313" key="1">
    <source>
        <dbReference type="EMBL" id="ASU14436.1"/>
    </source>
</evidence>
<dbReference type="NCBIfam" id="NF045828">
    <property type="entry name" value="P97_adhes_Nterm"/>
    <property type="match status" value="1"/>
</dbReference>